<dbReference type="InterPro" id="IPR024519">
    <property type="entry name" value="IAT_beta"/>
</dbReference>
<evidence type="ECO:0000256" key="5">
    <source>
        <dbReference type="ARBA" id="ARBA00023237"/>
    </source>
</evidence>
<dbReference type="FunFam" id="2.60.40.10:FF:000182">
    <property type="entry name" value="Gamma intimin"/>
    <property type="match status" value="1"/>
</dbReference>
<feature type="domain" description="Big-1" evidence="7">
    <location>
        <begin position="559"/>
        <end position="649"/>
    </location>
</feature>
<reference evidence="10" key="1">
    <citation type="submission" date="2017-09" db="EMBL/GenBank/DDBJ databases">
        <title>FDA dAtabase for Regulatory Grade micrObial Sequences (FDA-ARGOS): Supporting development and validation of Infectious Disease Dx tests.</title>
        <authorList>
            <person name="Goldberg B."/>
            <person name="Campos J."/>
            <person name="Tallon L."/>
            <person name="Sadzewicz L."/>
            <person name="Ott S."/>
            <person name="Zhao X."/>
            <person name="Nagaraj S."/>
            <person name="Vavikolanu K."/>
            <person name="Aluvathingal J."/>
            <person name="Nadendla S."/>
            <person name="Geyer C."/>
            <person name="Sichtig H."/>
        </authorList>
    </citation>
    <scope>NUCLEOTIDE SEQUENCE [LARGE SCALE GENOMIC DNA]</scope>
    <source>
        <strain evidence="10">FDAARGOS_370</strain>
    </source>
</reference>
<dbReference type="GO" id="GO:0007155">
    <property type="term" value="P:cell adhesion"/>
    <property type="evidence" value="ECO:0007669"/>
    <property type="project" value="InterPro"/>
</dbReference>
<dbReference type="InterPro" id="IPR054665">
    <property type="entry name" value="ZirU-like_dom"/>
</dbReference>
<dbReference type="FunFam" id="2.40.160.160:FF:000001">
    <property type="entry name" value="Intimin-like inverse autotransporter SinH"/>
    <property type="match status" value="1"/>
</dbReference>
<dbReference type="Gene3D" id="2.60.40.10">
    <property type="entry name" value="Immunoglobulins"/>
    <property type="match status" value="1"/>
</dbReference>
<comment type="similarity">
    <text evidence="2">Belongs to the intimin/invasin family.</text>
</comment>
<dbReference type="InterPro" id="IPR038177">
    <property type="entry name" value="IAT_beta_sf"/>
</dbReference>
<evidence type="ECO:0000256" key="2">
    <source>
        <dbReference type="ARBA" id="ARBA00010116"/>
    </source>
</evidence>
<protein>
    <submittedName>
        <fullName evidence="9">Invasin</fullName>
    </submittedName>
</protein>
<dbReference type="Pfam" id="PF02369">
    <property type="entry name" value="Big_1"/>
    <property type="match status" value="1"/>
</dbReference>
<dbReference type="Gene3D" id="2.40.160.160">
    <property type="entry name" value="Inverse autotransporter, beta-domain"/>
    <property type="match status" value="1"/>
</dbReference>
<evidence type="ECO:0000313" key="10">
    <source>
        <dbReference type="Proteomes" id="UP000219788"/>
    </source>
</evidence>
<dbReference type="GO" id="GO:0009279">
    <property type="term" value="C:cell outer membrane"/>
    <property type="evidence" value="ECO:0007669"/>
    <property type="project" value="UniProtKB-SubCell"/>
</dbReference>
<dbReference type="AlphaFoldDB" id="A0A2A7U0Q2"/>
<dbReference type="STRING" id="636.AAW15_03690"/>
<dbReference type="InterPro" id="IPR008964">
    <property type="entry name" value="Invasin/intimin_cell_adhesion"/>
</dbReference>
<evidence type="ECO:0000256" key="1">
    <source>
        <dbReference type="ARBA" id="ARBA00004442"/>
    </source>
</evidence>
<dbReference type="SMART" id="SM00634">
    <property type="entry name" value="BID_1"/>
    <property type="match status" value="1"/>
</dbReference>
<proteinExistence type="inferred from homology"/>
<dbReference type="CDD" id="cd00118">
    <property type="entry name" value="LysM"/>
    <property type="match status" value="1"/>
</dbReference>
<dbReference type="OrthoDB" id="8320584at2"/>
<feature type="region of interest" description="Disordered" evidence="6">
    <location>
        <begin position="116"/>
        <end position="152"/>
    </location>
</feature>
<dbReference type="InterPro" id="IPR051715">
    <property type="entry name" value="Intimin-Invasin_domain"/>
</dbReference>
<comment type="subcellular location">
    <subcellularLocation>
        <location evidence="1">Cell outer membrane</location>
    </subcellularLocation>
</comment>
<organism evidence="9 10">
    <name type="scientific">Edwardsiella tarda</name>
    <dbReference type="NCBI Taxonomy" id="636"/>
    <lineage>
        <taxon>Bacteria</taxon>
        <taxon>Pseudomonadati</taxon>
        <taxon>Pseudomonadota</taxon>
        <taxon>Gammaproteobacteria</taxon>
        <taxon>Enterobacterales</taxon>
        <taxon>Hafniaceae</taxon>
        <taxon>Edwardsiella</taxon>
    </lineage>
</organism>
<dbReference type="NCBIfam" id="NF040485">
    <property type="entry name" value="ZirU_fam"/>
    <property type="match status" value="1"/>
</dbReference>
<name>A0A2A7U0Q2_EDWTA</name>
<dbReference type="PRINTS" id="PR01369">
    <property type="entry name" value="INTIMIN"/>
</dbReference>
<feature type="compositionally biased region" description="Basic and acidic residues" evidence="6">
    <location>
        <begin position="128"/>
        <end position="152"/>
    </location>
</feature>
<dbReference type="InterPro" id="IPR018392">
    <property type="entry name" value="LysM"/>
</dbReference>
<feature type="domain" description="LysM" evidence="8">
    <location>
        <begin position="75"/>
        <end position="123"/>
    </location>
</feature>
<dbReference type="InterPro" id="IPR003535">
    <property type="entry name" value="Intimin/invasin_bac"/>
</dbReference>
<dbReference type="RefSeq" id="WP_005289286.1">
    <property type="nucleotide sequence ID" value="NZ_UFYK01000001.1"/>
</dbReference>
<dbReference type="SUPFAM" id="SSF49373">
    <property type="entry name" value="Invasin/intimin cell-adhesion fragments"/>
    <property type="match status" value="1"/>
</dbReference>
<dbReference type="EMBL" id="PDDV01000013">
    <property type="protein sequence ID" value="PEH71874.1"/>
    <property type="molecule type" value="Genomic_DNA"/>
</dbReference>
<evidence type="ECO:0000259" key="8">
    <source>
        <dbReference type="PROSITE" id="PS51782"/>
    </source>
</evidence>
<dbReference type="Pfam" id="PF11924">
    <property type="entry name" value="IAT_beta"/>
    <property type="match status" value="1"/>
</dbReference>
<evidence type="ECO:0000256" key="6">
    <source>
        <dbReference type="SAM" id="MobiDB-lite"/>
    </source>
</evidence>
<dbReference type="Gene3D" id="2.60.40.2700">
    <property type="match status" value="1"/>
</dbReference>
<evidence type="ECO:0000313" key="9">
    <source>
        <dbReference type="EMBL" id="PEH71874.1"/>
    </source>
</evidence>
<keyword evidence="4" id="KW-0472">Membrane</keyword>
<sequence length="730" mass="80340">MSKRLGLDLLHEIGDMKNRVSCAIVSTSTSVKKRRQMLTWVNVICQILSPISMTFTPVIVARAEVPPRPVYTSTQPYILRNDDSIASIAAKFNTTPAQLEKLNQFRHFAHGFMQVGPGDEIDVPNPAMEKRRQHDEESAAQRSRVDSSRRETWLQPPAPLMQAGMALASSHPSEATTSLARTLATSAANEEIQTWLKQYGTARVQLNVDKNFSLQESALDWLLPLSDTPNLTLFTQLGARNKDHRHTMNIGVGARTLFGNWLFGLNTFYDRDLTGHNSRIGIGAEAWTDYLQLSANSYFRLGSWHQSHDFADYDERAANGFDLRANGWLPALPQLGAKLVYEQYQGEHVALFGKDNLQRNPSALTAGINYTPFPLLTIGIDERLGKEGHNDTQFNIQLNYHPGAEWQSQIDPGAVAATRRIDEARYNLVERNNNIVLEYKKQDLIHLALSSHAIRAWPGSVHTLSAILQSKYGIEQISWQDGGLAAAGGQLIALDKTHFRLTLPPYKVARARNAAPTPTAEEIAANTYHLTAIAFDSQGNPSNSETLVVTVQPLQAVLRSAPIVTGDYALANGRDQIGVDFIVQDSQGNPLVDREVILHTNNGAQPTTLTVKTDSRGIAHIAVTNTNAGITRVTAEIDGQTQYQDITFVHPDISITISGLVKGYPLVGETLSAQVSCGTAGCPSALRYQWQIEDAINSGRYSDIPGANATTYTPIGSDQKRRIQVIVNPE</sequence>
<dbReference type="PANTHER" id="PTHR39576">
    <property type="entry name" value="ATTACHING AND EFFACING PROTEIN HOMOLOG-RELATED-RELATED"/>
    <property type="match status" value="1"/>
</dbReference>
<evidence type="ECO:0000259" key="7">
    <source>
        <dbReference type="PROSITE" id="PS51127"/>
    </source>
</evidence>
<dbReference type="InterPro" id="IPR013783">
    <property type="entry name" value="Ig-like_fold"/>
</dbReference>
<dbReference type="PROSITE" id="PS51782">
    <property type="entry name" value="LYSM"/>
    <property type="match status" value="1"/>
</dbReference>
<keyword evidence="3" id="KW-0677">Repeat</keyword>
<dbReference type="PROSITE" id="PS51127">
    <property type="entry name" value="BIG1"/>
    <property type="match status" value="1"/>
</dbReference>
<dbReference type="Proteomes" id="UP000219788">
    <property type="component" value="Unassembled WGS sequence"/>
</dbReference>
<comment type="caution">
    <text evidence="9">The sequence shown here is derived from an EMBL/GenBank/DDBJ whole genome shotgun (WGS) entry which is preliminary data.</text>
</comment>
<keyword evidence="5" id="KW-0998">Cell outer membrane</keyword>
<dbReference type="PANTHER" id="PTHR39576:SF2">
    <property type="entry name" value="ATTACHING AND EFFACING PROTEIN HOMOLOG-RELATED"/>
    <property type="match status" value="1"/>
</dbReference>
<evidence type="ECO:0000256" key="4">
    <source>
        <dbReference type="ARBA" id="ARBA00023136"/>
    </source>
</evidence>
<dbReference type="InterPro" id="IPR003344">
    <property type="entry name" value="Big_1_dom"/>
</dbReference>
<accession>A0A2A7U0Q2</accession>
<evidence type="ECO:0000256" key="3">
    <source>
        <dbReference type="ARBA" id="ARBA00022737"/>
    </source>
</evidence>
<gene>
    <name evidence="9" type="ORF">CRM76_08000</name>
</gene>